<dbReference type="AlphaFoldDB" id="A0A0A2LGA3"/>
<accession>A0A0A2LGA3</accession>
<dbReference type="OrthoDB" id="4360681at2759"/>
<name>A0A0A2LGA3_PENIT</name>
<organism evidence="1 2">
    <name type="scientific">Penicillium italicum</name>
    <name type="common">Blue mold</name>
    <dbReference type="NCBI Taxonomy" id="40296"/>
    <lineage>
        <taxon>Eukaryota</taxon>
        <taxon>Fungi</taxon>
        <taxon>Dikarya</taxon>
        <taxon>Ascomycota</taxon>
        <taxon>Pezizomycotina</taxon>
        <taxon>Eurotiomycetes</taxon>
        <taxon>Eurotiomycetidae</taxon>
        <taxon>Eurotiales</taxon>
        <taxon>Aspergillaceae</taxon>
        <taxon>Penicillium</taxon>
    </lineage>
</organism>
<dbReference type="STRING" id="40296.A0A0A2LGA3"/>
<protein>
    <submittedName>
        <fullName evidence="1">Uncharacterized protein</fullName>
    </submittedName>
</protein>
<evidence type="ECO:0000313" key="1">
    <source>
        <dbReference type="EMBL" id="KGO78213.1"/>
    </source>
</evidence>
<dbReference type="Proteomes" id="UP000030104">
    <property type="component" value="Unassembled WGS sequence"/>
</dbReference>
<comment type="caution">
    <text evidence="1">The sequence shown here is derived from an EMBL/GenBank/DDBJ whole genome shotgun (WGS) entry which is preliminary data.</text>
</comment>
<dbReference type="PhylomeDB" id="A0A0A2LGA3"/>
<reference evidence="1 2" key="1">
    <citation type="journal article" date="2015" name="Mol. Plant Microbe Interact.">
        <title>Genome, transcriptome, and functional analyses of Penicillium expansum provide new insights into secondary metabolism and pathogenicity.</title>
        <authorList>
            <person name="Ballester A.R."/>
            <person name="Marcet-Houben M."/>
            <person name="Levin E."/>
            <person name="Sela N."/>
            <person name="Selma-Lazaro C."/>
            <person name="Carmona L."/>
            <person name="Wisniewski M."/>
            <person name="Droby S."/>
            <person name="Gonzalez-Candelas L."/>
            <person name="Gabaldon T."/>
        </authorList>
    </citation>
    <scope>NUCLEOTIDE SEQUENCE [LARGE SCALE GENOMIC DNA]</scope>
    <source>
        <strain evidence="1 2">PHI-1</strain>
    </source>
</reference>
<sequence length="296" mass="32165">MSIGNRAALVCKLGEKKHLPLIKNPSFPDFADGTAVAENLEEKSIQIDDREFSLSLNSSETTASQPSYTINEGEVDRSVISIGNTVISEPGLLHHDDVHIQDNRETPRDYPRRDNLEAEEYAASTEIFEGASLEGIATVFSGLICGSIRTSSFSTNGKTYSKASVTTVFPPWGGPVDCLLSLDICESRVQTLAMALFNATVKWVGKSLHIGFERGSSLTVPNSEATLKGVGNESIVMVFGSEIHQAIDESRIRLRELDEGRMMTECVSMIVTEKGAIINLSLGLVCGSQIKKKLHT</sequence>
<proteinExistence type="predicted"/>
<dbReference type="HOGENOM" id="CLU_074616_0_0_1"/>
<evidence type="ECO:0000313" key="2">
    <source>
        <dbReference type="Proteomes" id="UP000030104"/>
    </source>
</evidence>
<dbReference type="EMBL" id="JQGA01000015">
    <property type="protein sequence ID" value="KGO78213.1"/>
    <property type="molecule type" value="Genomic_DNA"/>
</dbReference>
<gene>
    <name evidence="1" type="ORF">PITC_035810</name>
</gene>
<keyword evidence="2" id="KW-1185">Reference proteome</keyword>